<comment type="caution">
    <text evidence="2">The sequence shown here is derived from an EMBL/GenBank/DDBJ whole genome shotgun (WGS) entry which is preliminary data.</text>
</comment>
<keyword evidence="1" id="KW-1133">Transmembrane helix</keyword>
<sequence length="74" mass="8559">MNETAQSRLYLLTALACTAWLIQSIYSYIHDGTITNWASWVFIACLLVVIGYTSYQGWTLYKKTRPDDDDDEDE</sequence>
<dbReference type="Proteomes" id="UP000242263">
    <property type="component" value="Unassembled WGS sequence"/>
</dbReference>
<protein>
    <recommendedName>
        <fullName evidence="4">Carbon starvation protein</fullName>
    </recommendedName>
</protein>
<evidence type="ECO:0000256" key="1">
    <source>
        <dbReference type="SAM" id="Phobius"/>
    </source>
</evidence>
<dbReference type="AlphaFoldDB" id="A0A2I1M407"/>
<feature type="transmembrane region" description="Helical" evidence="1">
    <location>
        <begin position="37"/>
        <end position="55"/>
    </location>
</feature>
<reference evidence="2 3" key="1">
    <citation type="submission" date="2017-12" db="EMBL/GenBank/DDBJ databases">
        <title>Phylogenetic diversity of female urinary microbiome.</title>
        <authorList>
            <person name="Thomas-White K."/>
            <person name="Wolfe A.J."/>
        </authorList>
    </citation>
    <scope>NUCLEOTIDE SEQUENCE [LARGE SCALE GENOMIC DNA]</scope>
    <source>
        <strain evidence="2 3">UMB0064</strain>
    </source>
</reference>
<keyword evidence="1" id="KW-0472">Membrane</keyword>
<accession>A0A2I1M407</accession>
<evidence type="ECO:0000313" key="3">
    <source>
        <dbReference type="Proteomes" id="UP000242263"/>
    </source>
</evidence>
<proteinExistence type="predicted"/>
<dbReference type="RefSeq" id="WP_021617350.1">
    <property type="nucleotide sequence ID" value="NZ_JASOXA010000003.1"/>
</dbReference>
<name>A0A2I1M407_9BIFI</name>
<keyword evidence="1" id="KW-0812">Transmembrane</keyword>
<dbReference type="EMBL" id="PKGU01000003">
    <property type="protein sequence ID" value="PKZ14872.1"/>
    <property type="molecule type" value="Genomic_DNA"/>
</dbReference>
<evidence type="ECO:0008006" key="4">
    <source>
        <dbReference type="Google" id="ProtNLM"/>
    </source>
</evidence>
<organism evidence="2 3">
    <name type="scientific">Alloscardovia omnicolens</name>
    <dbReference type="NCBI Taxonomy" id="419015"/>
    <lineage>
        <taxon>Bacteria</taxon>
        <taxon>Bacillati</taxon>
        <taxon>Actinomycetota</taxon>
        <taxon>Actinomycetes</taxon>
        <taxon>Bifidobacteriales</taxon>
        <taxon>Bifidobacteriaceae</taxon>
        <taxon>Alloscardovia</taxon>
    </lineage>
</organism>
<gene>
    <name evidence="2" type="ORF">CYJ32_05005</name>
</gene>
<evidence type="ECO:0000313" key="2">
    <source>
        <dbReference type="EMBL" id="PKZ14872.1"/>
    </source>
</evidence>